<dbReference type="InterPro" id="IPR036361">
    <property type="entry name" value="SAP_dom_sf"/>
</dbReference>
<feature type="region of interest" description="Disordered" evidence="6">
    <location>
        <begin position="319"/>
        <end position="392"/>
    </location>
</feature>
<feature type="region of interest" description="Disordered" evidence="6">
    <location>
        <begin position="1"/>
        <end position="35"/>
    </location>
</feature>
<dbReference type="SMART" id="SM00256">
    <property type="entry name" value="FBOX"/>
    <property type="match status" value="1"/>
</dbReference>
<keyword evidence="5" id="KW-0539">Nucleus</keyword>
<dbReference type="InterPro" id="IPR036957">
    <property type="entry name" value="Znf_PARP_sf"/>
</dbReference>
<gene>
    <name evidence="9" type="ORF">ACA1_219770</name>
</gene>
<dbReference type="Gene3D" id="1.10.720.30">
    <property type="entry name" value="SAP domain"/>
    <property type="match status" value="1"/>
</dbReference>
<dbReference type="VEuPathDB" id="AmoebaDB:ACA1_219770"/>
<dbReference type="EMBL" id="KB008036">
    <property type="protein sequence ID" value="ELR15251.1"/>
    <property type="molecule type" value="Genomic_DNA"/>
</dbReference>
<dbReference type="Gene3D" id="3.30.1740.10">
    <property type="entry name" value="Zinc finger, PARP-type"/>
    <property type="match status" value="1"/>
</dbReference>
<evidence type="ECO:0000256" key="6">
    <source>
        <dbReference type="SAM" id="MobiDB-lite"/>
    </source>
</evidence>
<dbReference type="SUPFAM" id="SSF81383">
    <property type="entry name" value="F-box domain"/>
    <property type="match status" value="1"/>
</dbReference>
<dbReference type="PROSITE" id="PS50181">
    <property type="entry name" value="FBOX"/>
    <property type="match status" value="1"/>
</dbReference>
<dbReference type="RefSeq" id="XP_004337264.1">
    <property type="nucleotide sequence ID" value="XM_004337216.1"/>
</dbReference>
<dbReference type="OrthoDB" id="3219396at2759"/>
<dbReference type="GeneID" id="14915898"/>
<dbReference type="InterPro" id="IPR001810">
    <property type="entry name" value="F-box_dom"/>
</dbReference>
<dbReference type="PROSITE" id="PS50064">
    <property type="entry name" value="ZF_PARP_2"/>
    <property type="match status" value="1"/>
</dbReference>
<feature type="compositionally biased region" description="Basic residues" evidence="6">
    <location>
        <begin position="340"/>
        <end position="349"/>
    </location>
</feature>
<dbReference type="KEGG" id="acan:ACA1_219770"/>
<keyword evidence="4" id="KW-0862">Zinc</keyword>
<name>L8GSZ6_ACACF</name>
<dbReference type="Gene3D" id="1.20.1280.50">
    <property type="match status" value="1"/>
</dbReference>
<keyword evidence="10" id="KW-1185">Reference proteome</keyword>
<dbReference type="InterPro" id="IPR001510">
    <property type="entry name" value="Znf_PARP"/>
</dbReference>
<protein>
    <submittedName>
        <fullName evidence="9">Fbox domain containing protein</fullName>
    </submittedName>
</protein>
<proteinExistence type="predicted"/>
<dbReference type="AlphaFoldDB" id="L8GSZ6"/>
<feature type="compositionally biased region" description="Basic and acidic residues" evidence="6">
    <location>
        <begin position="350"/>
        <end position="369"/>
    </location>
</feature>
<evidence type="ECO:0000256" key="5">
    <source>
        <dbReference type="ARBA" id="ARBA00023242"/>
    </source>
</evidence>
<dbReference type="Proteomes" id="UP000011083">
    <property type="component" value="Unassembled WGS sequence"/>
</dbReference>
<evidence type="ECO:0000256" key="3">
    <source>
        <dbReference type="ARBA" id="ARBA00022771"/>
    </source>
</evidence>
<evidence type="ECO:0000313" key="10">
    <source>
        <dbReference type="Proteomes" id="UP000011083"/>
    </source>
</evidence>
<reference evidence="9 10" key="1">
    <citation type="journal article" date="2013" name="Genome Biol.">
        <title>Genome of Acanthamoeba castellanii highlights extensive lateral gene transfer and early evolution of tyrosine kinase signaling.</title>
        <authorList>
            <person name="Clarke M."/>
            <person name="Lohan A.J."/>
            <person name="Liu B."/>
            <person name="Lagkouvardos I."/>
            <person name="Roy S."/>
            <person name="Zafar N."/>
            <person name="Bertelli C."/>
            <person name="Schilde C."/>
            <person name="Kianianmomeni A."/>
            <person name="Burglin T.R."/>
            <person name="Frech C."/>
            <person name="Turcotte B."/>
            <person name="Kopec K.O."/>
            <person name="Synnott J.M."/>
            <person name="Choo C."/>
            <person name="Paponov I."/>
            <person name="Finkler A."/>
            <person name="Soon Heng Tan C."/>
            <person name="Hutchins A.P."/>
            <person name="Weinmeier T."/>
            <person name="Rattei T."/>
            <person name="Chu J.S."/>
            <person name="Gimenez G."/>
            <person name="Irimia M."/>
            <person name="Rigden D.J."/>
            <person name="Fitzpatrick D.A."/>
            <person name="Lorenzo-Morales J."/>
            <person name="Bateman A."/>
            <person name="Chiu C.H."/>
            <person name="Tang P."/>
            <person name="Hegemann P."/>
            <person name="Fromm H."/>
            <person name="Raoult D."/>
            <person name="Greub G."/>
            <person name="Miranda-Saavedra D."/>
            <person name="Chen N."/>
            <person name="Nash P."/>
            <person name="Ginger M.L."/>
            <person name="Horn M."/>
            <person name="Schaap P."/>
            <person name="Caler L."/>
            <person name="Loftus B."/>
        </authorList>
    </citation>
    <scope>NUCLEOTIDE SEQUENCE [LARGE SCALE GENOMIC DNA]</scope>
    <source>
        <strain evidence="9 10">Neff</strain>
    </source>
</reference>
<evidence type="ECO:0000256" key="1">
    <source>
        <dbReference type="ARBA" id="ARBA00004123"/>
    </source>
</evidence>
<comment type="subcellular location">
    <subcellularLocation>
        <location evidence="1">Nucleus</location>
    </subcellularLocation>
</comment>
<evidence type="ECO:0000259" key="8">
    <source>
        <dbReference type="PROSITE" id="PS50181"/>
    </source>
</evidence>
<sequence>MDPHPIYLLDSTSESDLDSDDSLGGPVYGPPGGYGYYDMDTDDSDLFSDSDSDGEGFFHGDPFGFLPRLMYVFQQQHFHRQHVRQRPQRYVPAPNDRRPEYNIHYSPNSVAKCQKCKKSILEGELRLTDVLDYGLLGICPGSKYTHLSCFTPRGIVTSLYQLAGVSQLQEEDKQQVIKRLQACSRWGPPGWRASSREEKRAVDASILHLKTVPVLKQMCLEHNLRRAGRKADLIGRLLDHQEKLQPWIPPEQPTPVVEWQLEKDVGLFDVLPEEMILKIISYLGPSDFAHLATVSRHFSEFLKEDLLWKDLYERTWPEEFKGRGGEGGKREKEKEEKEKERKRRGRTTTKRKEAEAEAGTKESADKDESSPPPAKKQKLHHSAPTSPSFSETLIEEEERTLLEARLRDAQVLGLPFPPFMDILARAEDKARVAAKEEEEREKEPKTWKERFYVQHLDALLDQRFQWPQETFILRDLRHDSPTLTRIEFLHILRRFDLACLKEICRLYDVDQSGAETLPRVTLVERITEAFFLGKIANFDKIIDAIQERKARVKGHCPFEPY</sequence>
<dbReference type="SUPFAM" id="SSF68906">
    <property type="entry name" value="SAP domain"/>
    <property type="match status" value="1"/>
</dbReference>
<dbReference type="InterPro" id="IPR036047">
    <property type="entry name" value="F-box-like_dom_sf"/>
</dbReference>
<evidence type="ECO:0000256" key="4">
    <source>
        <dbReference type="ARBA" id="ARBA00022833"/>
    </source>
</evidence>
<dbReference type="Pfam" id="PF12937">
    <property type="entry name" value="F-box-like"/>
    <property type="match status" value="1"/>
</dbReference>
<keyword evidence="2" id="KW-0479">Metal-binding</keyword>
<feature type="compositionally biased region" description="Basic and acidic residues" evidence="6">
    <location>
        <begin position="319"/>
        <end position="339"/>
    </location>
</feature>
<dbReference type="GO" id="GO:0008270">
    <property type="term" value="F:zinc ion binding"/>
    <property type="evidence" value="ECO:0007669"/>
    <property type="project" value="UniProtKB-KW"/>
</dbReference>
<dbReference type="GO" id="GO:0003677">
    <property type="term" value="F:DNA binding"/>
    <property type="evidence" value="ECO:0007669"/>
    <property type="project" value="InterPro"/>
</dbReference>
<organism evidence="9 10">
    <name type="scientific">Acanthamoeba castellanii (strain ATCC 30010 / Neff)</name>
    <dbReference type="NCBI Taxonomy" id="1257118"/>
    <lineage>
        <taxon>Eukaryota</taxon>
        <taxon>Amoebozoa</taxon>
        <taxon>Discosea</taxon>
        <taxon>Longamoebia</taxon>
        <taxon>Centramoebida</taxon>
        <taxon>Acanthamoebidae</taxon>
        <taxon>Acanthamoeba</taxon>
    </lineage>
</organism>
<dbReference type="GO" id="GO:0005634">
    <property type="term" value="C:nucleus"/>
    <property type="evidence" value="ECO:0007669"/>
    <property type="project" value="UniProtKB-SubCell"/>
</dbReference>
<feature type="domain" description="PARP-type" evidence="7">
    <location>
        <begin position="101"/>
        <end position="184"/>
    </location>
</feature>
<feature type="compositionally biased region" description="Gly residues" evidence="6">
    <location>
        <begin position="26"/>
        <end position="35"/>
    </location>
</feature>
<dbReference type="SMART" id="SM01336">
    <property type="entry name" value="zf-PARP"/>
    <property type="match status" value="1"/>
</dbReference>
<accession>L8GSZ6</accession>
<evidence type="ECO:0000313" key="9">
    <source>
        <dbReference type="EMBL" id="ELR15251.1"/>
    </source>
</evidence>
<evidence type="ECO:0000256" key="2">
    <source>
        <dbReference type="ARBA" id="ARBA00022723"/>
    </source>
</evidence>
<feature type="domain" description="F-box" evidence="8">
    <location>
        <begin position="265"/>
        <end position="311"/>
    </location>
</feature>
<evidence type="ECO:0000259" key="7">
    <source>
        <dbReference type="PROSITE" id="PS50064"/>
    </source>
</evidence>
<keyword evidence="3" id="KW-0863">Zinc-finger</keyword>
<dbReference type="SUPFAM" id="SSF57716">
    <property type="entry name" value="Glucocorticoid receptor-like (DNA-binding domain)"/>
    <property type="match status" value="1"/>
</dbReference>